<gene>
    <name evidence="3" type="ORF">UFOVP220_51</name>
    <name evidence="1" type="ORF">UFOVP26_37</name>
    <name evidence="2" type="ORF">UFOVP44_60</name>
</gene>
<name>A0A6J5KNU7_9CAUD</name>
<evidence type="ECO:0000313" key="3">
    <source>
        <dbReference type="EMBL" id="CAB5219242.1"/>
    </source>
</evidence>
<dbReference type="EMBL" id="LR798268">
    <property type="protein sequence ID" value="CAB5219242.1"/>
    <property type="molecule type" value="Genomic_DNA"/>
</dbReference>
<evidence type="ECO:0000313" key="1">
    <source>
        <dbReference type="EMBL" id="CAB4121859.1"/>
    </source>
</evidence>
<proteinExistence type="predicted"/>
<sequence>MGLDMYAYALNAEAVGNQQVDLEIAESEPKDELFYWRKHHDLHGWMHHLYAHKGGLSPDFNLNTVRLTADDLDELERAVQGKALPATTGFFFGNFPPDDESIEMDMKFITQARQAIADGKAVIYDSWW</sequence>
<evidence type="ECO:0000313" key="2">
    <source>
        <dbReference type="EMBL" id="CAB4123812.1"/>
    </source>
</evidence>
<protein>
    <submittedName>
        <fullName evidence="1">Uncharacterized protein</fullName>
    </submittedName>
</protein>
<accession>A0A6J5KNU7</accession>
<dbReference type="EMBL" id="LR796176">
    <property type="protein sequence ID" value="CAB4123812.1"/>
    <property type="molecule type" value="Genomic_DNA"/>
</dbReference>
<organism evidence="1">
    <name type="scientific">uncultured Caudovirales phage</name>
    <dbReference type="NCBI Taxonomy" id="2100421"/>
    <lineage>
        <taxon>Viruses</taxon>
        <taxon>Duplodnaviria</taxon>
        <taxon>Heunggongvirae</taxon>
        <taxon>Uroviricota</taxon>
        <taxon>Caudoviricetes</taxon>
        <taxon>Peduoviridae</taxon>
        <taxon>Maltschvirus</taxon>
        <taxon>Maltschvirus maltsch</taxon>
    </lineage>
</organism>
<reference evidence="1" key="1">
    <citation type="submission" date="2020-04" db="EMBL/GenBank/DDBJ databases">
        <authorList>
            <person name="Chiriac C."/>
            <person name="Salcher M."/>
            <person name="Ghai R."/>
            <person name="Kavagutti S V."/>
        </authorList>
    </citation>
    <scope>NUCLEOTIDE SEQUENCE</scope>
</reference>
<dbReference type="EMBL" id="LR796152">
    <property type="protein sequence ID" value="CAB4121859.1"/>
    <property type="molecule type" value="Genomic_DNA"/>
</dbReference>